<dbReference type="InterPro" id="IPR017452">
    <property type="entry name" value="GPCR_Rhodpsn_7TM"/>
</dbReference>
<evidence type="ECO:0000256" key="8">
    <source>
        <dbReference type="ARBA" id="ARBA00023224"/>
    </source>
</evidence>
<evidence type="ECO:0000256" key="4">
    <source>
        <dbReference type="ARBA" id="ARBA00022989"/>
    </source>
</evidence>
<dbReference type="EMBL" id="FJ883006">
    <property type="protein sequence ID" value="ACQ55268.1"/>
    <property type="molecule type" value="Genomic_DNA"/>
</dbReference>
<dbReference type="GO" id="GO:0019957">
    <property type="term" value="F:C-C chemokine binding"/>
    <property type="evidence" value="ECO:0007669"/>
    <property type="project" value="TreeGrafter"/>
</dbReference>
<dbReference type="GO" id="GO:0016020">
    <property type="term" value="C:membrane"/>
    <property type="evidence" value="ECO:0007669"/>
    <property type="project" value="InterPro"/>
</dbReference>
<accession>D2E314</accession>
<evidence type="ECO:0000256" key="1">
    <source>
        <dbReference type="ARBA" id="ARBA00004598"/>
    </source>
</evidence>
<sequence length="293" mass="33589">MTTEPCHVNDTLSAYGITPSMIISFYVLTGIIGFTANIVIIYVMCANRLERSAHDIYFIYMVCTDLSIIITIPIWVYYLTNQDKIYGWECSLLSFTFYVPLFLYPYFIIAIAIEHHRTLILDKPVSVKTANISFVIIFIIVILISLPYCIFRQTSGFHSCIFGNNTWNVSAPARTVMGITINAFTYALPASVALFYSIRIYSTRRGSKKRNKRASFYIDVMTVTMLSFNGLINLTIFKNMVAGYSQNNSDCDYIKREHFFGMMGITLVFFRAAISPIICMYVNRKMFKNLCEL</sequence>
<keyword evidence="2" id="KW-1043">Host membrane</keyword>
<keyword evidence="3 9" id="KW-0812">Transmembrane</keyword>
<feature type="transmembrane region" description="Helical" evidence="9">
    <location>
        <begin position="134"/>
        <end position="155"/>
    </location>
</feature>
<evidence type="ECO:0000256" key="3">
    <source>
        <dbReference type="ARBA" id="ARBA00022692"/>
    </source>
</evidence>
<feature type="transmembrane region" description="Helical" evidence="9">
    <location>
        <begin position="92"/>
        <end position="113"/>
    </location>
</feature>
<feature type="domain" description="G-protein coupled receptors family 1 profile" evidence="10">
    <location>
        <begin position="36"/>
        <end position="279"/>
    </location>
</feature>
<dbReference type="GO" id="GO:0060326">
    <property type="term" value="P:cell chemotaxis"/>
    <property type="evidence" value="ECO:0007669"/>
    <property type="project" value="TreeGrafter"/>
</dbReference>
<protein>
    <submittedName>
        <fullName evidence="11">Chemokine receptor vGPCR3A</fullName>
    </submittedName>
</protein>
<organismHost>
    <name type="scientific">Macaca</name>
    <name type="common">macaques</name>
    <dbReference type="NCBI Taxonomy" id="9539"/>
</organismHost>
<feature type="transmembrane region" description="Helical" evidence="9">
    <location>
        <begin position="258"/>
        <end position="282"/>
    </location>
</feature>
<dbReference type="GO" id="GO:0006955">
    <property type="term" value="P:immune response"/>
    <property type="evidence" value="ECO:0007669"/>
    <property type="project" value="TreeGrafter"/>
</dbReference>
<dbReference type="PRINTS" id="PR00237">
    <property type="entry name" value="GPCRRHODOPSN"/>
</dbReference>
<feature type="transmembrane region" description="Helical" evidence="9">
    <location>
        <begin position="23"/>
        <end position="45"/>
    </location>
</feature>
<feature type="transmembrane region" description="Helical" evidence="9">
    <location>
        <begin position="57"/>
        <end position="80"/>
    </location>
</feature>
<keyword evidence="4 9" id="KW-1133">Transmembrane helix</keyword>
<dbReference type="GO" id="GO:0016493">
    <property type="term" value="F:C-C chemokine receptor activity"/>
    <property type="evidence" value="ECO:0007669"/>
    <property type="project" value="TreeGrafter"/>
</dbReference>
<keyword evidence="5" id="KW-0297">G-protein coupled receptor</keyword>
<evidence type="ECO:0000256" key="6">
    <source>
        <dbReference type="ARBA" id="ARBA00023136"/>
    </source>
</evidence>
<organism evidence="11">
    <name type="scientific">Simian cytomegalovirus (strain Colburn)</name>
    <dbReference type="NCBI Taxonomy" id="50292"/>
    <lineage>
        <taxon>Viruses</taxon>
        <taxon>Duplodnaviria</taxon>
        <taxon>Heunggongvirae</taxon>
        <taxon>Peploviricota</taxon>
        <taxon>Herviviricetes</taxon>
        <taxon>Herpesvirales</taxon>
        <taxon>Orthoherpesviridae</taxon>
        <taxon>Betaherpesvirinae</taxon>
        <taxon>Cytomegalovirus</taxon>
        <taxon>Cytomegalovirus cercopithecinebeta5</taxon>
    </lineage>
</organism>
<dbReference type="PANTHER" id="PTHR10489">
    <property type="entry name" value="CELL ADHESION MOLECULE"/>
    <property type="match status" value="1"/>
</dbReference>
<reference evidence="11" key="1">
    <citation type="journal article" date="2009" name="Virology">
        <title>Patterns of divergence in the vCXCL and vGPCR gene clusters in primate cytomegalovirus genomes.</title>
        <authorList>
            <person name="Alcendor D.J."/>
            <person name="Zong J."/>
            <person name="Dolan A."/>
            <person name="Gatherer D."/>
            <person name="Davison A.J."/>
            <person name="Hayward G.S."/>
        </authorList>
    </citation>
    <scope>NUCLEOTIDE SEQUENCE</scope>
    <source>
        <strain evidence="11">4915</strain>
    </source>
</reference>
<dbReference type="GO" id="GO:0007204">
    <property type="term" value="P:positive regulation of cytosolic calcium ion concentration"/>
    <property type="evidence" value="ECO:0007669"/>
    <property type="project" value="TreeGrafter"/>
</dbReference>
<dbReference type="PROSITE" id="PS50262">
    <property type="entry name" value="G_PROTEIN_RECEP_F1_2"/>
    <property type="match status" value="1"/>
</dbReference>
<dbReference type="GO" id="GO:0020002">
    <property type="term" value="C:host cell plasma membrane"/>
    <property type="evidence" value="ECO:0007669"/>
    <property type="project" value="UniProtKB-SubCell"/>
</dbReference>
<feature type="transmembrane region" description="Helical" evidence="9">
    <location>
        <begin position="216"/>
        <end position="238"/>
    </location>
</feature>
<keyword evidence="2" id="KW-1032">Host cell membrane</keyword>
<evidence type="ECO:0000313" key="11">
    <source>
        <dbReference type="EMBL" id="ACQ55268.1"/>
    </source>
</evidence>
<feature type="transmembrane region" description="Helical" evidence="9">
    <location>
        <begin position="175"/>
        <end position="196"/>
    </location>
</feature>
<name>D2E314_SCMVC</name>
<dbReference type="Pfam" id="PF00001">
    <property type="entry name" value="7tm_1"/>
    <property type="match status" value="1"/>
</dbReference>
<evidence type="ECO:0000256" key="2">
    <source>
        <dbReference type="ARBA" id="ARBA00022511"/>
    </source>
</evidence>
<evidence type="ECO:0000256" key="7">
    <source>
        <dbReference type="ARBA" id="ARBA00023170"/>
    </source>
</evidence>
<keyword evidence="7 11" id="KW-0675">Receptor</keyword>
<dbReference type="PANTHER" id="PTHR10489:SF686">
    <property type="entry name" value="C-C CHEMOKINE RECEPTOR TYPE 5"/>
    <property type="match status" value="1"/>
</dbReference>
<dbReference type="SUPFAM" id="SSF81321">
    <property type="entry name" value="Family A G protein-coupled receptor-like"/>
    <property type="match status" value="1"/>
</dbReference>
<proteinExistence type="predicted"/>
<dbReference type="InterPro" id="IPR050119">
    <property type="entry name" value="CCR1-9-like"/>
</dbReference>
<evidence type="ECO:0000259" key="10">
    <source>
        <dbReference type="PROSITE" id="PS50262"/>
    </source>
</evidence>
<keyword evidence="8" id="KW-0807">Transducer</keyword>
<evidence type="ECO:0000256" key="9">
    <source>
        <dbReference type="SAM" id="Phobius"/>
    </source>
</evidence>
<dbReference type="GO" id="GO:0019722">
    <property type="term" value="P:calcium-mediated signaling"/>
    <property type="evidence" value="ECO:0007669"/>
    <property type="project" value="TreeGrafter"/>
</dbReference>
<keyword evidence="6 9" id="KW-0472">Membrane</keyword>
<comment type="subcellular location">
    <subcellularLocation>
        <location evidence="1">Host cell membrane</location>
        <topology evidence="1">Multi-pass membrane protein</topology>
    </subcellularLocation>
</comment>
<dbReference type="Gene3D" id="1.20.1070.10">
    <property type="entry name" value="Rhodopsin 7-helix transmembrane proteins"/>
    <property type="match status" value="1"/>
</dbReference>
<dbReference type="InterPro" id="IPR000276">
    <property type="entry name" value="GPCR_Rhodpsn"/>
</dbReference>
<evidence type="ECO:0000256" key="5">
    <source>
        <dbReference type="ARBA" id="ARBA00023040"/>
    </source>
</evidence>